<reference evidence="1 2" key="1">
    <citation type="submission" date="2020-07" db="EMBL/GenBank/DDBJ databases">
        <title>Thermogemmata thermophila gen. nov., sp. nov., a novel moderate thermophilic planctomycete from a Kamchatka hot spring.</title>
        <authorList>
            <person name="Elcheninov A.G."/>
            <person name="Podosokorskaya O.A."/>
            <person name="Kovaleva O.L."/>
            <person name="Novikov A."/>
            <person name="Bonch-Osmolovskaya E.A."/>
            <person name="Toshchakov S.V."/>
            <person name="Kublanov I.V."/>
        </authorList>
    </citation>
    <scope>NUCLEOTIDE SEQUENCE [LARGE SCALE GENOMIC DNA]</scope>
    <source>
        <strain evidence="1 2">2918</strain>
    </source>
</reference>
<evidence type="ECO:0000313" key="2">
    <source>
        <dbReference type="Proteomes" id="UP000542342"/>
    </source>
</evidence>
<gene>
    <name evidence="1" type="ORF">H0921_16185</name>
</gene>
<organism evidence="1 2">
    <name type="scientific">Thermogemmata fonticola</name>
    <dbReference type="NCBI Taxonomy" id="2755323"/>
    <lineage>
        <taxon>Bacteria</taxon>
        <taxon>Pseudomonadati</taxon>
        <taxon>Planctomycetota</taxon>
        <taxon>Planctomycetia</taxon>
        <taxon>Gemmatales</taxon>
        <taxon>Gemmataceae</taxon>
        <taxon>Thermogemmata</taxon>
    </lineage>
</organism>
<protein>
    <submittedName>
        <fullName evidence="1">Uncharacterized protein</fullName>
    </submittedName>
</protein>
<dbReference type="EMBL" id="JACEFB010000017">
    <property type="protein sequence ID" value="MBA2227698.1"/>
    <property type="molecule type" value="Genomic_DNA"/>
</dbReference>
<dbReference type="RefSeq" id="WP_194539561.1">
    <property type="nucleotide sequence ID" value="NZ_JACEFB010000017.1"/>
</dbReference>
<proteinExistence type="predicted"/>
<evidence type="ECO:0000313" key="1">
    <source>
        <dbReference type="EMBL" id="MBA2227698.1"/>
    </source>
</evidence>
<keyword evidence="2" id="KW-1185">Reference proteome</keyword>
<dbReference type="Proteomes" id="UP000542342">
    <property type="component" value="Unassembled WGS sequence"/>
</dbReference>
<name>A0A7V8VGN9_9BACT</name>
<sequence>MRNRFALFWLCIAAYSASLGLLMAKDREPQLKFEELQALLGKDHLSDELRQFRESMKVEPEVSYSELGFGVAFYHTWKGKGLQLCFNNKSKLIGIHLFAANQDGFEEYKGTLPGKLQFEHSRKLVEKTLGKPDEAGGGGVINYWVYYKKYNIVITYRSKDENDLETRIAHVTLIQSDKEEE</sequence>
<comment type="caution">
    <text evidence="1">The sequence shown here is derived from an EMBL/GenBank/DDBJ whole genome shotgun (WGS) entry which is preliminary data.</text>
</comment>
<accession>A0A7V8VGN9</accession>
<dbReference type="AlphaFoldDB" id="A0A7V8VGN9"/>